<dbReference type="PROSITE" id="PS50048">
    <property type="entry name" value="ZN2_CY6_FUNGAL_2"/>
    <property type="match status" value="1"/>
</dbReference>
<dbReference type="SUPFAM" id="SSF57701">
    <property type="entry name" value="Zn2/Cys6 DNA-binding domain"/>
    <property type="match status" value="1"/>
</dbReference>
<keyword evidence="1" id="KW-0805">Transcription regulation</keyword>
<dbReference type="GO" id="GO:0008270">
    <property type="term" value="F:zinc ion binding"/>
    <property type="evidence" value="ECO:0007669"/>
    <property type="project" value="InterPro"/>
</dbReference>
<evidence type="ECO:0000256" key="2">
    <source>
        <dbReference type="ARBA" id="ARBA00023125"/>
    </source>
</evidence>
<keyword evidence="3" id="KW-0804">Transcription</keyword>
<dbReference type="EMBL" id="PVWQ01000016">
    <property type="protein sequence ID" value="RDW61767.1"/>
    <property type="molecule type" value="Genomic_DNA"/>
</dbReference>
<dbReference type="GeneID" id="38120809"/>
<evidence type="ECO:0000256" key="3">
    <source>
        <dbReference type="ARBA" id="ARBA00023163"/>
    </source>
</evidence>
<dbReference type="STRING" id="1810919.A0A3D8QJ42"/>
<comment type="caution">
    <text evidence="6">The sequence shown here is derived from an EMBL/GenBank/DDBJ whole genome shotgun (WGS) entry which is preliminary data.</text>
</comment>
<evidence type="ECO:0000313" key="7">
    <source>
        <dbReference type="Proteomes" id="UP000256690"/>
    </source>
</evidence>
<dbReference type="Gene3D" id="4.10.240.10">
    <property type="entry name" value="Zn(2)-C6 fungal-type DNA-binding domain"/>
    <property type="match status" value="1"/>
</dbReference>
<accession>A0A3D8QJ42</accession>
<dbReference type="RefSeq" id="XP_026598898.1">
    <property type="nucleotide sequence ID" value="XM_026752455.1"/>
</dbReference>
<dbReference type="AlphaFoldDB" id="A0A3D8QJ42"/>
<feature type="domain" description="Zn(2)-C6 fungal-type" evidence="5">
    <location>
        <begin position="14"/>
        <end position="48"/>
    </location>
</feature>
<proteinExistence type="predicted"/>
<dbReference type="PROSITE" id="PS00463">
    <property type="entry name" value="ZN2_CY6_FUNGAL_1"/>
    <property type="match status" value="1"/>
</dbReference>
<sequence length="493" mass="53450">MELPSIGDQPRRSACDRCRAQKLRCERLSATVEDICRRCMRAGTRCLTTSARRHSKEATIRGTHLDPLGAFSASFTPRPEASDMAVGLAAPEITGHEPREGPKDPHGFTFGDATIDAMLQEPQPLPSPPGSGYAAQPPMPTEMLMHLPPSPLGSPDLFNLAHVEMPVQTSDSFAPNPLVVTSPIPEFMDMTSQNARRPQRRSTHQQDVGLLSNHPVNWNQRFAQISAGLLADLSLLESGRVAGTILFATPSNHISGSISAPSYIDSNQSDCAHYAVGRMIQSAEDLLRALRELRVRSGSRPTWPSTGSLGANLDAANEVEWTGDDTGPLWRPCRASTSAATTAGMELGDNQQDSQPVDGLLVLLIMTCHTTLMRICKGVFSMICDSLSTASTGASFEPILPTVQLDGFKVAGAKALQIRILLQVTRHFFDQLDEAMREIKLETSGQVDPGNLKDAFHTLGIAEGGKVEEKMRESIMKICKDIQGYLGSSEDPR</sequence>
<keyword evidence="4" id="KW-0539">Nucleus</keyword>
<dbReference type="InterPro" id="IPR036864">
    <property type="entry name" value="Zn2-C6_fun-type_DNA-bd_sf"/>
</dbReference>
<evidence type="ECO:0000259" key="5">
    <source>
        <dbReference type="PROSITE" id="PS50048"/>
    </source>
</evidence>
<evidence type="ECO:0000256" key="4">
    <source>
        <dbReference type="ARBA" id="ARBA00023242"/>
    </source>
</evidence>
<evidence type="ECO:0000256" key="1">
    <source>
        <dbReference type="ARBA" id="ARBA00023015"/>
    </source>
</evidence>
<dbReference type="GO" id="GO:0000981">
    <property type="term" value="F:DNA-binding transcription factor activity, RNA polymerase II-specific"/>
    <property type="evidence" value="ECO:0007669"/>
    <property type="project" value="InterPro"/>
</dbReference>
<dbReference type="GO" id="GO:0003677">
    <property type="term" value="F:DNA binding"/>
    <property type="evidence" value="ECO:0007669"/>
    <property type="project" value="UniProtKB-KW"/>
</dbReference>
<dbReference type="InterPro" id="IPR001138">
    <property type="entry name" value="Zn2Cys6_DnaBD"/>
</dbReference>
<keyword evidence="7" id="KW-1185">Reference proteome</keyword>
<reference evidence="6 7" key="1">
    <citation type="journal article" date="2018" name="IMA Fungus">
        <title>IMA Genome-F 9: Draft genome sequence of Annulohypoxylon stygium, Aspergillus mulundensis, Berkeleyomyces basicola (syn. Thielaviopsis basicola), Ceratocystis smalleyi, two Cercospora beticola strains, Coleophoma cylindrospora, Fusarium fracticaudum, Phialophora cf. hyalina, and Morchella septimelata.</title>
        <authorList>
            <person name="Wingfield B.D."/>
            <person name="Bills G.F."/>
            <person name="Dong Y."/>
            <person name="Huang W."/>
            <person name="Nel W.J."/>
            <person name="Swalarsk-Parry B.S."/>
            <person name="Vaghefi N."/>
            <person name="Wilken P.M."/>
            <person name="An Z."/>
            <person name="de Beer Z.W."/>
            <person name="De Vos L."/>
            <person name="Chen L."/>
            <person name="Duong T.A."/>
            <person name="Gao Y."/>
            <person name="Hammerbacher A."/>
            <person name="Kikkert J.R."/>
            <person name="Li Y."/>
            <person name="Li H."/>
            <person name="Li K."/>
            <person name="Li Q."/>
            <person name="Liu X."/>
            <person name="Ma X."/>
            <person name="Naidoo K."/>
            <person name="Pethybridge S.J."/>
            <person name="Sun J."/>
            <person name="Steenkamp E.T."/>
            <person name="van der Nest M.A."/>
            <person name="van Wyk S."/>
            <person name="Wingfield M.J."/>
            <person name="Xiong C."/>
            <person name="Yue Q."/>
            <person name="Zhang X."/>
        </authorList>
    </citation>
    <scope>NUCLEOTIDE SEQUENCE [LARGE SCALE GENOMIC DNA]</scope>
    <source>
        <strain evidence="6 7">DSM 5745</strain>
    </source>
</reference>
<dbReference type="OrthoDB" id="4510986at2759"/>
<evidence type="ECO:0000313" key="6">
    <source>
        <dbReference type="EMBL" id="RDW61767.1"/>
    </source>
</evidence>
<keyword evidence="2" id="KW-0238">DNA-binding</keyword>
<dbReference type="Proteomes" id="UP000256690">
    <property type="component" value="Unassembled WGS sequence"/>
</dbReference>
<protein>
    <recommendedName>
        <fullName evidence="5">Zn(2)-C6 fungal-type domain-containing protein</fullName>
    </recommendedName>
</protein>
<dbReference type="CDD" id="cd00067">
    <property type="entry name" value="GAL4"/>
    <property type="match status" value="1"/>
</dbReference>
<name>A0A3D8QJ42_9EURO</name>
<organism evidence="6 7">
    <name type="scientific">Aspergillus mulundensis</name>
    <dbReference type="NCBI Taxonomy" id="1810919"/>
    <lineage>
        <taxon>Eukaryota</taxon>
        <taxon>Fungi</taxon>
        <taxon>Dikarya</taxon>
        <taxon>Ascomycota</taxon>
        <taxon>Pezizomycotina</taxon>
        <taxon>Eurotiomycetes</taxon>
        <taxon>Eurotiomycetidae</taxon>
        <taxon>Eurotiales</taxon>
        <taxon>Aspergillaceae</taxon>
        <taxon>Aspergillus</taxon>
        <taxon>Aspergillus subgen. Nidulantes</taxon>
    </lineage>
</organism>
<gene>
    <name evidence="6" type="ORF">DSM5745_10439</name>
</gene>